<dbReference type="AlphaFoldDB" id="A0A0X1KNC6"/>
<dbReference type="InterPro" id="IPR000182">
    <property type="entry name" value="GNAT_dom"/>
</dbReference>
<sequence length="311" mass="36092">MIRTAGEEDIPEIVKLMNECFRTYRNWGLNEEKFREWLKSDPGVSLDGTYLCVEGGKLAAMVHVIDREIKVRGEFFKTAGIANVCTSPEFRGRGLAKRLLEHALIDSRERGYELSALLAGYGEIAHALYRKLGFRDVYFTHYGVMIHDELKNLPRAESVRYATEGDAEEMLKLYERRTEELDGIVRRDVEYFTEKFIRKTFWHTFFYSEEREALVFDDGKIRGYALVMRGALPGQGIIREIIFDDLETVYSLLHASASILKAKSLKIFAPEDDLKLLGVETFKEPETYMFKPLKGELPSMEKPYIFYSDRW</sequence>
<dbReference type="PROSITE" id="PS51186">
    <property type="entry name" value="GNAT"/>
    <property type="match status" value="1"/>
</dbReference>
<dbReference type="Pfam" id="PF13527">
    <property type="entry name" value="Acetyltransf_9"/>
    <property type="match status" value="1"/>
</dbReference>
<organism evidence="2 3">
    <name type="scientific">Thermococcus guaymasensis DSM 11113</name>
    <dbReference type="NCBI Taxonomy" id="1432656"/>
    <lineage>
        <taxon>Archaea</taxon>
        <taxon>Methanobacteriati</taxon>
        <taxon>Methanobacteriota</taxon>
        <taxon>Thermococci</taxon>
        <taxon>Thermococcales</taxon>
        <taxon>Thermococcaceae</taxon>
        <taxon>Thermococcus</taxon>
    </lineage>
</organism>
<dbReference type="Proteomes" id="UP000062043">
    <property type="component" value="Chromosome"/>
</dbReference>
<dbReference type="SUPFAM" id="SSF55729">
    <property type="entry name" value="Acyl-CoA N-acyltransferases (Nat)"/>
    <property type="match status" value="1"/>
</dbReference>
<dbReference type="EMBL" id="CP007140">
    <property type="protein sequence ID" value="AJC72735.1"/>
    <property type="molecule type" value="Genomic_DNA"/>
</dbReference>
<feature type="domain" description="N-acetyltransferase" evidence="1">
    <location>
        <begin position="1"/>
        <end position="150"/>
    </location>
</feature>
<dbReference type="PATRIC" id="fig|1432656.3.peg.1125"/>
<keyword evidence="3" id="KW-1185">Reference proteome</keyword>
<evidence type="ECO:0000259" key="1">
    <source>
        <dbReference type="PROSITE" id="PS51186"/>
    </source>
</evidence>
<dbReference type="InterPro" id="IPR016181">
    <property type="entry name" value="Acyl_CoA_acyltransferase"/>
</dbReference>
<dbReference type="RefSeq" id="WP_062371728.1">
    <property type="nucleotide sequence ID" value="NZ_CP007140.1"/>
</dbReference>
<dbReference type="KEGG" id="tgy:X802_05790"/>
<protein>
    <recommendedName>
        <fullName evidence="1">N-acetyltransferase domain-containing protein</fullName>
    </recommendedName>
</protein>
<dbReference type="Gene3D" id="3.40.630.30">
    <property type="match status" value="2"/>
</dbReference>
<evidence type="ECO:0000313" key="2">
    <source>
        <dbReference type="EMBL" id="AJC72735.1"/>
    </source>
</evidence>
<reference evidence="2 3" key="1">
    <citation type="submission" date="2014-01" db="EMBL/GenBank/DDBJ databases">
        <title>Genome sequencing of Thermococcus guaymasensis.</title>
        <authorList>
            <person name="Zhang X."/>
            <person name="Alvare G."/>
            <person name="Fristensky B."/>
            <person name="Chen L."/>
            <person name="Suen T."/>
            <person name="Chen Q."/>
            <person name="Ma K."/>
        </authorList>
    </citation>
    <scope>NUCLEOTIDE SEQUENCE [LARGE SCALE GENOMIC DNA]</scope>
    <source>
        <strain evidence="2 3">DSM 11113</strain>
    </source>
</reference>
<dbReference type="PANTHER" id="PTHR37817:SF1">
    <property type="entry name" value="N-ACETYLTRANSFERASE EIS"/>
    <property type="match status" value="1"/>
</dbReference>
<dbReference type="CDD" id="cd04301">
    <property type="entry name" value="NAT_SF"/>
    <property type="match status" value="1"/>
</dbReference>
<dbReference type="GeneID" id="27135167"/>
<dbReference type="OrthoDB" id="99258at2157"/>
<dbReference type="PANTHER" id="PTHR37817">
    <property type="entry name" value="N-ACETYLTRANSFERASE EIS"/>
    <property type="match status" value="1"/>
</dbReference>
<dbReference type="InterPro" id="IPR051554">
    <property type="entry name" value="Acetyltransferase_Eis"/>
</dbReference>
<proteinExistence type="predicted"/>
<gene>
    <name evidence="2" type="ORF">X802_05790</name>
</gene>
<dbReference type="GO" id="GO:0034069">
    <property type="term" value="F:aminoglycoside N-acetyltransferase activity"/>
    <property type="evidence" value="ECO:0007669"/>
    <property type="project" value="TreeGrafter"/>
</dbReference>
<evidence type="ECO:0000313" key="3">
    <source>
        <dbReference type="Proteomes" id="UP000062043"/>
    </source>
</evidence>
<name>A0A0X1KNC6_9EURY</name>
<dbReference type="STRING" id="1432656.X802_05790"/>
<dbReference type="GO" id="GO:0030649">
    <property type="term" value="P:aminoglycoside antibiotic catabolic process"/>
    <property type="evidence" value="ECO:0007669"/>
    <property type="project" value="TreeGrafter"/>
</dbReference>
<accession>A0A0X1KNC6</accession>